<protein>
    <recommendedName>
        <fullName evidence="3">Immunity protein 70</fullName>
    </recommendedName>
</protein>
<organism evidence="1 2">
    <name type="scientific">Grimontia celer</name>
    <dbReference type="NCBI Taxonomy" id="1796497"/>
    <lineage>
        <taxon>Bacteria</taxon>
        <taxon>Pseudomonadati</taxon>
        <taxon>Pseudomonadota</taxon>
        <taxon>Gammaproteobacteria</taxon>
        <taxon>Vibrionales</taxon>
        <taxon>Vibrionaceae</taxon>
        <taxon>Grimontia</taxon>
    </lineage>
</organism>
<evidence type="ECO:0000313" key="1">
    <source>
        <dbReference type="EMBL" id="CZF82627.1"/>
    </source>
</evidence>
<gene>
    <name evidence="1" type="ORF">GCE9029_03345</name>
</gene>
<sequence>MTVGLKLGSITDEIGGQDFFHAFFSTVSYRLEIDGWGSRFPCLLKKLYQGKLEQYDARQALEELDVIVSELSQFSPDKVVWDIDNLSASPPWGNDISNDITDLSNYFVTSTGRDLIDVLKECLEEQRDRGGSIEVVPI</sequence>
<keyword evidence="2" id="KW-1185">Reference proteome</keyword>
<dbReference type="RefSeq" id="WP_062664878.1">
    <property type="nucleotide sequence ID" value="NZ_FIZX01000002.1"/>
</dbReference>
<dbReference type="Pfam" id="PF15601">
    <property type="entry name" value="Imm70"/>
    <property type="match status" value="1"/>
</dbReference>
<proteinExistence type="predicted"/>
<dbReference type="OrthoDB" id="5120820at2"/>
<dbReference type="Proteomes" id="UP000071641">
    <property type="component" value="Unassembled WGS sequence"/>
</dbReference>
<dbReference type="EMBL" id="FIZX01000002">
    <property type="protein sequence ID" value="CZF82627.1"/>
    <property type="molecule type" value="Genomic_DNA"/>
</dbReference>
<name>A0A128F760_9GAMM</name>
<dbReference type="AlphaFoldDB" id="A0A128F760"/>
<evidence type="ECO:0008006" key="3">
    <source>
        <dbReference type="Google" id="ProtNLM"/>
    </source>
</evidence>
<evidence type="ECO:0000313" key="2">
    <source>
        <dbReference type="Proteomes" id="UP000071641"/>
    </source>
</evidence>
<accession>A0A128F760</accession>
<dbReference type="InterPro" id="IPR028185">
    <property type="entry name" value="Imm70"/>
</dbReference>
<reference evidence="2" key="1">
    <citation type="submission" date="2016-02" db="EMBL/GenBank/DDBJ databases">
        <authorList>
            <person name="Rodrigo-Torres Lidia"/>
            <person name="Arahal R.David."/>
        </authorList>
    </citation>
    <scope>NUCLEOTIDE SEQUENCE [LARGE SCALE GENOMIC DNA]</scope>
    <source>
        <strain evidence="2">CECT 9029</strain>
    </source>
</reference>